<dbReference type="InterPro" id="IPR011006">
    <property type="entry name" value="CheY-like_superfamily"/>
</dbReference>
<feature type="compositionally biased region" description="Low complexity" evidence="10">
    <location>
        <begin position="744"/>
        <end position="758"/>
    </location>
</feature>
<evidence type="ECO:0000313" key="15">
    <source>
        <dbReference type="Proteomes" id="UP000673975"/>
    </source>
</evidence>
<dbReference type="RefSeq" id="WP_210511723.1">
    <property type="nucleotide sequence ID" value="NZ_JAFIDN010000006.1"/>
</dbReference>
<dbReference type="Pfam" id="PF00989">
    <property type="entry name" value="PAS"/>
    <property type="match status" value="1"/>
</dbReference>
<comment type="catalytic activity">
    <reaction evidence="1">
        <text>ATP + protein L-histidine = ADP + protein N-phospho-L-histidine.</text>
        <dbReference type="EC" id="2.7.13.3"/>
    </reaction>
</comment>
<evidence type="ECO:0000256" key="9">
    <source>
        <dbReference type="SAM" id="Coils"/>
    </source>
</evidence>
<dbReference type="Pfam" id="PF13188">
    <property type="entry name" value="PAS_8"/>
    <property type="match status" value="1"/>
</dbReference>
<keyword evidence="15" id="KW-1185">Reference proteome</keyword>
<dbReference type="PROSITE" id="PS50109">
    <property type="entry name" value="HIS_KIN"/>
    <property type="match status" value="1"/>
</dbReference>
<evidence type="ECO:0000256" key="1">
    <source>
        <dbReference type="ARBA" id="ARBA00000085"/>
    </source>
</evidence>
<gene>
    <name evidence="14" type="ORF">NATSA_08660</name>
</gene>
<dbReference type="SUPFAM" id="SSF55874">
    <property type="entry name" value="ATPase domain of HSP90 chaperone/DNA topoisomerase II/histidine kinase"/>
    <property type="match status" value="1"/>
</dbReference>
<dbReference type="Proteomes" id="UP000673975">
    <property type="component" value="Unassembled WGS sequence"/>
</dbReference>
<dbReference type="SUPFAM" id="SSF55785">
    <property type="entry name" value="PYP-like sensor domain (PAS domain)"/>
    <property type="match status" value="3"/>
</dbReference>
<dbReference type="Gene3D" id="3.30.450.20">
    <property type="entry name" value="PAS domain"/>
    <property type="match status" value="3"/>
</dbReference>
<keyword evidence="7" id="KW-0067">ATP-binding</keyword>
<dbReference type="SMART" id="SM00086">
    <property type="entry name" value="PAC"/>
    <property type="match status" value="1"/>
</dbReference>
<dbReference type="EC" id="2.7.13.3" evidence="2"/>
<dbReference type="InterPro" id="IPR003594">
    <property type="entry name" value="HATPase_dom"/>
</dbReference>
<dbReference type="InterPro" id="IPR035965">
    <property type="entry name" value="PAS-like_dom_sf"/>
</dbReference>
<dbReference type="InterPro" id="IPR011495">
    <property type="entry name" value="Sig_transdc_His_kin_sub2_dim/P"/>
</dbReference>
<protein>
    <recommendedName>
        <fullName evidence="2">histidine kinase</fullName>
        <ecNumber evidence="2">2.7.13.3</ecNumber>
    </recommendedName>
</protein>
<dbReference type="CDD" id="cd00130">
    <property type="entry name" value="PAS"/>
    <property type="match status" value="3"/>
</dbReference>
<dbReference type="Pfam" id="PF02518">
    <property type="entry name" value="HATPase_c"/>
    <property type="match status" value="1"/>
</dbReference>
<dbReference type="InterPro" id="IPR000014">
    <property type="entry name" value="PAS"/>
</dbReference>
<dbReference type="PANTHER" id="PTHR41523">
    <property type="entry name" value="TWO-COMPONENT SYSTEM SENSOR PROTEIN"/>
    <property type="match status" value="1"/>
</dbReference>
<dbReference type="PANTHER" id="PTHR41523:SF8">
    <property type="entry name" value="ETHYLENE RESPONSE SENSOR PROTEIN"/>
    <property type="match status" value="1"/>
</dbReference>
<feature type="compositionally biased region" description="Basic residues" evidence="10">
    <location>
        <begin position="734"/>
        <end position="743"/>
    </location>
</feature>
<evidence type="ECO:0000259" key="13">
    <source>
        <dbReference type="PROSITE" id="PS50113"/>
    </source>
</evidence>
<evidence type="ECO:0000259" key="12">
    <source>
        <dbReference type="PROSITE" id="PS50112"/>
    </source>
</evidence>
<dbReference type="SMART" id="SM00091">
    <property type="entry name" value="PAS"/>
    <property type="match status" value="3"/>
</dbReference>
<dbReference type="Pfam" id="PF08448">
    <property type="entry name" value="PAS_4"/>
    <property type="match status" value="1"/>
</dbReference>
<evidence type="ECO:0000256" key="6">
    <source>
        <dbReference type="ARBA" id="ARBA00022777"/>
    </source>
</evidence>
<reference evidence="14" key="1">
    <citation type="submission" date="2021-02" db="EMBL/GenBank/DDBJ databases">
        <title>Natronogracilivirga saccharolytica gen. nov. sp. nov. a new anaerobic, haloalkiliphilic carbohydrate-fermenting bacterium from soda lake and proposing of Cyclonatronumiaceae fam. nov. in the phylum Balneolaeota.</title>
        <authorList>
            <person name="Zhilina T.N."/>
            <person name="Sorokin D.Y."/>
            <person name="Zavarzina D.G."/>
            <person name="Toshchakov S.V."/>
            <person name="Kublanov I.V."/>
        </authorList>
    </citation>
    <scope>NUCLEOTIDE SEQUENCE</scope>
    <source>
        <strain evidence="14">Z-1702</strain>
    </source>
</reference>
<feature type="domain" description="PAS" evidence="12">
    <location>
        <begin position="412"/>
        <end position="453"/>
    </location>
</feature>
<evidence type="ECO:0000256" key="10">
    <source>
        <dbReference type="SAM" id="MobiDB-lite"/>
    </source>
</evidence>
<comment type="caution">
    <text evidence="14">The sequence shown here is derived from an EMBL/GenBank/DDBJ whole genome shotgun (WGS) entry which is preliminary data.</text>
</comment>
<evidence type="ECO:0000256" key="8">
    <source>
        <dbReference type="ARBA" id="ARBA00023026"/>
    </source>
</evidence>
<dbReference type="InterPro" id="IPR000700">
    <property type="entry name" value="PAS-assoc_C"/>
</dbReference>
<dbReference type="InterPro" id="IPR013767">
    <property type="entry name" value="PAS_fold"/>
</dbReference>
<dbReference type="Gene3D" id="3.40.50.2300">
    <property type="match status" value="1"/>
</dbReference>
<evidence type="ECO:0000313" key="14">
    <source>
        <dbReference type="EMBL" id="MBP3192732.1"/>
    </source>
</evidence>
<dbReference type="PROSITE" id="PS50113">
    <property type="entry name" value="PAC"/>
    <property type="match status" value="2"/>
</dbReference>
<dbReference type="InterPro" id="IPR036890">
    <property type="entry name" value="HATPase_C_sf"/>
</dbReference>
<evidence type="ECO:0000256" key="3">
    <source>
        <dbReference type="ARBA" id="ARBA00022553"/>
    </source>
</evidence>
<dbReference type="Gene3D" id="3.30.565.10">
    <property type="entry name" value="Histidine kinase-like ATPase, C-terminal domain"/>
    <property type="match status" value="1"/>
</dbReference>
<feature type="domain" description="PAS" evidence="12">
    <location>
        <begin position="152"/>
        <end position="200"/>
    </location>
</feature>
<feature type="region of interest" description="Disordered" evidence="10">
    <location>
        <begin position="719"/>
        <end position="758"/>
    </location>
</feature>
<dbReference type="SMART" id="SM00387">
    <property type="entry name" value="HATPase_c"/>
    <property type="match status" value="1"/>
</dbReference>
<dbReference type="GO" id="GO:0004673">
    <property type="term" value="F:protein histidine kinase activity"/>
    <property type="evidence" value="ECO:0007669"/>
    <property type="project" value="UniProtKB-EC"/>
</dbReference>
<evidence type="ECO:0000256" key="5">
    <source>
        <dbReference type="ARBA" id="ARBA00022741"/>
    </source>
</evidence>
<feature type="domain" description="Histidine kinase" evidence="11">
    <location>
        <begin position="536"/>
        <end position="732"/>
    </location>
</feature>
<feature type="domain" description="PAC" evidence="13">
    <location>
        <begin position="473"/>
        <end position="525"/>
    </location>
</feature>
<dbReference type="GO" id="GO:0005524">
    <property type="term" value="F:ATP binding"/>
    <property type="evidence" value="ECO:0007669"/>
    <property type="project" value="UniProtKB-KW"/>
</dbReference>
<organism evidence="14 15">
    <name type="scientific">Natronogracilivirga saccharolytica</name>
    <dbReference type="NCBI Taxonomy" id="2812953"/>
    <lineage>
        <taxon>Bacteria</taxon>
        <taxon>Pseudomonadati</taxon>
        <taxon>Balneolota</taxon>
        <taxon>Balneolia</taxon>
        <taxon>Balneolales</taxon>
        <taxon>Cyclonatronaceae</taxon>
        <taxon>Natronogracilivirga</taxon>
    </lineage>
</organism>
<evidence type="ECO:0000256" key="2">
    <source>
        <dbReference type="ARBA" id="ARBA00012438"/>
    </source>
</evidence>
<keyword evidence="8" id="KW-0843">Virulence</keyword>
<dbReference type="GO" id="GO:0006355">
    <property type="term" value="P:regulation of DNA-templated transcription"/>
    <property type="evidence" value="ECO:0007669"/>
    <property type="project" value="InterPro"/>
</dbReference>
<dbReference type="InterPro" id="IPR005467">
    <property type="entry name" value="His_kinase_dom"/>
</dbReference>
<evidence type="ECO:0000259" key="11">
    <source>
        <dbReference type="PROSITE" id="PS50109"/>
    </source>
</evidence>
<keyword evidence="5" id="KW-0547">Nucleotide-binding</keyword>
<keyword evidence="3" id="KW-0597">Phosphoprotein</keyword>
<feature type="coiled-coil region" evidence="9">
    <location>
        <begin position="135"/>
        <end position="162"/>
    </location>
</feature>
<dbReference type="AlphaFoldDB" id="A0A8J7RTJ8"/>
<dbReference type="PROSITE" id="PS50112">
    <property type="entry name" value="PAS"/>
    <property type="match status" value="2"/>
</dbReference>
<name>A0A8J7RTJ8_9BACT</name>
<keyword evidence="6" id="KW-0418">Kinase</keyword>
<dbReference type="NCBIfam" id="TIGR00229">
    <property type="entry name" value="sensory_box"/>
    <property type="match status" value="3"/>
</dbReference>
<evidence type="ECO:0000256" key="4">
    <source>
        <dbReference type="ARBA" id="ARBA00022679"/>
    </source>
</evidence>
<sequence>MKSGSHTTILLVETQEQSERNFHRELTEHGYDVLTCASDTDAEQAAGELPDDSLVLFLLPSRITEAVDALFRTAAEIGQTHDLPVVFLTGRTDPQTLEKIQAASPYCFIKPDESIHEISACLSLTMQHHGRHRQLRSELERNKKLQREIQESSEKYHRLFHTITQGVIYQNPDGTISSANPAAGKILGLSADQMKGKTSMDPRWKMIREDGSKVPGSEHPAMIALRTGKKTGPVTRGVYIPEQNRYTWLKITAIPLFKPGADKPFQAYATFEDITTRKRSDEKLRKREQRLRHSHDLMQYIIEHNRSAVAVHDKDLNYVYVSQRYLDVFKVKDRAIIGKHHYEVFPDLPEKWRKVHQKALQGHTSSAENDPFYRSDGTVEWTRWECRPWYEMDGSIGGIIIYTEVITDRKKEEERFRQIIELNQTVIWELDTNGLFTFISPMAEKIWGHKPEEGREAFREETLTRIRAGNTFQDHLNPVQRPDGSIAWVLTNAMPIYDDRGNLLGYRGSDQDVTELKMAEEQVCQSLKEKEVLLSEIHHRVKNNMAVISSLLTLQSEFSSQKKNPDKLIQSLQTRVASMGLVHELVYESSNFAEIEAGELLRRLVEYLDTIYEPDEKKITVKVWSDDIMLTMNESVPMTLFISELVTNAYKHAFRGCKGGNIDVVFEKFKEGRRLVIRDNGKGVPDVDTLNNPESFGYTIIHGLIQQLRGELMFSTPPEGGLTVEARLPDKKSGSNKRSKRSKGSSTGSSKKSSGTAS</sequence>
<feature type="domain" description="PAC" evidence="13">
    <location>
        <begin position="366"/>
        <end position="418"/>
    </location>
</feature>
<dbReference type="Pfam" id="PF07568">
    <property type="entry name" value="HisKA_2"/>
    <property type="match status" value="1"/>
</dbReference>
<evidence type="ECO:0000256" key="7">
    <source>
        <dbReference type="ARBA" id="ARBA00022840"/>
    </source>
</evidence>
<dbReference type="SUPFAM" id="SSF52172">
    <property type="entry name" value="CheY-like"/>
    <property type="match status" value="1"/>
</dbReference>
<accession>A0A8J7RTJ8</accession>
<dbReference type="InterPro" id="IPR001610">
    <property type="entry name" value="PAC"/>
</dbReference>
<dbReference type="EMBL" id="JAFIDN010000006">
    <property type="protein sequence ID" value="MBP3192732.1"/>
    <property type="molecule type" value="Genomic_DNA"/>
</dbReference>
<keyword evidence="4" id="KW-0808">Transferase</keyword>
<keyword evidence="9" id="KW-0175">Coiled coil</keyword>
<proteinExistence type="predicted"/>
<dbReference type="InterPro" id="IPR013656">
    <property type="entry name" value="PAS_4"/>
</dbReference>